<proteinExistence type="predicted"/>
<dbReference type="InterPro" id="IPR017853">
    <property type="entry name" value="GH"/>
</dbReference>
<dbReference type="Proteomes" id="UP001496674">
    <property type="component" value="Chromosome"/>
</dbReference>
<dbReference type="PROSITE" id="PS51257">
    <property type="entry name" value="PROKAR_LIPOPROTEIN"/>
    <property type="match status" value="1"/>
</dbReference>
<feature type="domain" description="DUF4434" evidence="1">
    <location>
        <begin position="40"/>
        <end position="328"/>
    </location>
</feature>
<sequence>MNRRDFLQLMGVGSAACLIPGELQASLFNSATKSPNIKPISGSWFEFQHCLPSEGKYWDPALAKFTAEQWKEKIREISEIGFEYLVLQEIAQDGEAYYPSKLAPQRRLGCDDPFEVILSAADEVGIKFFVGNDFWGDCQKGDFLMSDPGIRKFRAKTMEEITEKYGHHKSFYGWYFPNESYLLPYFSDAFIDYMNDCSKTAKMLMPNSVNIIAPYNIKAEKCDDHFIKQLERMNIDIIAYQDGVGVNSTRLGEPAKYFENLHKAHQKASRSRIWADMELFYFEEGTKGNLLPADFETRILKQMEDLSPFVDKILCYQYIGCMNKPGSKAYAGHENQESVRLYNQYKQWLDSNRVTDKK</sequence>
<dbReference type="Pfam" id="PF14488">
    <property type="entry name" value="DUF4434"/>
    <property type="match status" value="1"/>
</dbReference>
<keyword evidence="3" id="KW-1185">Reference proteome</keyword>
<dbReference type="EMBL" id="AP028055">
    <property type="protein sequence ID" value="BEG97781.1"/>
    <property type="molecule type" value="Genomic_DNA"/>
</dbReference>
<accession>A0ABM8IDK8</accession>
<evidence type="ECO:0000313" key="3">
    <source>
        <dbReference type="Proteomes" id="UP001496674"/>
    </source>
</evidence>
<dbReference type="InterPro" id="IPR027849">
    <property type="entry name" value="DUF4434"/>
</dbReference>
<organism evidence="2 3">
    <name type="scientific">Bacteroides sedimenti</name>
    <dbReference type="NCBI Taxonomy" id="2136147"/>
    <lineage>
        <taxon>Bacteria</taxon>
        <taxon>Pseudomonadati</taxon>
        <taxon>Bacteroidota</taxon>
        <taxon>Bacteroidia</taxon>
        <taxon>Bacteroidales</taxon>
        <taxon>Bacteroidaceae</taxon>
        <taxon>Bacteroides</taxon>
    </lineage>
</organism>
<dbReference type="RefSeq" id="WP_353332148.1">
    <property type="nucleotide sequence ID" value="NZ_AP028055.1"/>
</dbReference>
<gene>
    <name evidence="2" type="ORF">BSYN_00460</name>
</gene>
<name>A0ABM8IDK8_9BACE</name>
<reference evidence="2 3" key="1">
    <citation type="submission" date="2023-04" db="EMBL/GenBank/DDBJ databases">
        <title>Draft genome sequence of acteroides sedimenti strain YN3PY1.</title>
        <authorList>
            <person name="Yoshida N."/>
        </authorList>
    </citation>
    <scope>NUCLEOTIDE SEQUENCE [LARGE SCALE GENOMIC DNA]</scope>
    <source>
        <strain evidence="2 3">YN3PY1</strain>
    </source>
</reference>
<evidence type="ECO:0000259" key="1">
    <source>
        <dbReference type="Pfam" id="PF14488"/>
    </source>
</evidence>
<evidence type="ECO:0000313" key="2">
    <source>
        <dbReference type="EMBL" id="BEG97781.1"/>
    </source>
</evidence>
<protein>
    <recommendedName>
        <fullName evidence="1">DUF4434 domain-containing protein</fullName>
    </recommendedName>
</protein>
<dbReference type="SUPFAM" id="SSF51445">
    <property type="entry name" value="(Trans)glycosidases"/>
    <property type="match status" value="1"/>
</dbReference>
<dbReference type="Gene3D" id="3.20.20.80">
    <property type="entry name" value="Glycosidases"/>
    <property type="match status" value="1"/>
</dbReference>